<dbReference type="PRINTS" id="PR00411">
    <property type="entry name" value="PNDRDTASEI"/>
</dbReference>
<keyword evidence="6" id="KW-0560">Oxidoreductase</keyword>
<dbReference type="GO" id="GO:0050660">
    <property type="term" value="F:flavin adenine dinucleotide binding"/>
    <property type="evidence" value="ECO:0007669"/>
    <property type="project" value="InterPro"/>
</dbReference>
<dbReference type="Gene3D" id="3.50.50.60">
    <property type="entry name" value="FAD/NAD(P)-binding domain"/>
    <property type="match status" value="1"/>
</dbReference>
<keyword evidence="9" id="KW-1185">Reference proteome</keyword>
<evidence type="ECO:0000256" key="1">
    <source>
        <dbReference type="ARBA" id="ARBA00001974"/>
    </source>
</evidence>
<dbReference type="STRING" id="402596.SAMN04489844_1712"/>
<dbReference type="FunFam" id="3.50.50.60:FF:000228">
    <property type="entry name" value="FAD-containing monooxygenase EthA"/>
    <property type="match status" value="1"/>
</dbReference>
<dbReference type="OrthoDB" id="5168853at2"/>
<organism evidence="8 9">
    <name type="scientific">Nocardioides exalbidus</name>
    <dbReference type="NCBI Taxonomy" id="402596"/>
    <lineage>
        <taxon>Bacteria</taxon>
        <taxon>Bacillati</taxon>
        <taxon>Actinomycetota</taxon>
        <taxon>Actinomycetes</taxon>
        <taxon>Propionibacteriales</taxon>
        <taxon>Nocardioidaceae</taxon>
        <taxon>Nocardioides</taxon>
    </lineage>
</organism>
<keyword evidence="5" id="KW-0521">NADP</keyword>
<dbReference type="SUPFAM" id="SSF51905">
    <property type="entry name" value="FAD/NAD(P)-binding domain"/>
    <property type="match status" value="1"/>
</dbReference>
<accession>A0A1H4PWH7</accession>
<evidence type="ECO:0000256" key="4">
    <source>
        <dbReference type="ARBA" id="ARBA00022827"/>
    </source>
</evidence>
<sequence length="480" mass="52935">MSEHVDVLIIGAGLSGIGAAAHLVKDLPGTSYALLERRAVSGGTWDLFRYPGVRSDSDMHTLGYRFRPWRGDTALADGASILDYVRDTAREYGVDRHVRYGHRVTTCSWDSQTARWTVTSDVDGEQRTMTADFLWSCSGYYDYDQGYTPDFEGQERFRGQVVHPQHWPEDLDYAGKRVVVIGSGATAVTLVPAMARAGAAHVTMLQRSPTYVLSVPGKDAVKRRLTKVVGEGPSYAVTRWKNIVLQSALFKVSKSRPALVRKVVRKTNVAMLPPGYAVDTHFNPAYDPWDQRMCLVPDGDLFAAIKDGTASVVTDRIATFTETGLDLASGDRLEADVVVTATGLNLQVFGGAELVIDGEAVKPHETMAYRAMMLSGVPNFAFTIGYTNASWTLKADLVGEYVVRVLKRLRATGTHTVVPVRDESVAEVPLMDFDSGYVQRLVHTLPRQGTEEPWSLKQSYLHDAVRIRTAKLDDGVLTWS</sequence>
<comment type="cofactor">
    <cofactor evidence="1">
        <name>FAD</name>
        <dbReference type="ChEBI" id="CHEBI:57692"/>
    </cofactor>
</comment>
<dbReference type="GO" id="GO:0004499">
    <property type="term" value="F:N,N-dimethylaniline monooxygenase activity"/>
    <property type="evidence" value="ECO:0007669"/>
    <property type="project" value="InterPro"/>
</dbReference>
<evidence type="ECO:0000256" key="3">
    <source>
        <dbReference type="ARBA" id="ARBA00022630"/>
    </source>
</evidence>
<dbReference type="InterPro" id="IPR036188">
    <property type="entry name" value="FAD/NAD-bd_sf"/>
</dbReference>
<dbReference type="Pfam" id="PF13450">
    <property type="entry name" value="NAD_binding_8"/>
    <property type="match status" value="1"/>
</dbReference>
<dbReference type="PANTHER" id="PTHR43872:SF1">
    <property type="entry name" value="MONOOXYGENASE, PUTATIVE (AFU_ORTHOLOGUE AFUA_8G02570)-RELATED"/>
    <property type="match status" value="1"/>
</dbReference>
<dbReference type="Proteomes" id="UP000198742">
    <property type="component" value="Unassembled WGS sequence"/>
</dbReference>
<dbReference type="InterPro" id="IPR051820">
    <property type="entry name" value="FAD-binding_MO"/>
</dbReference>
<evidence type="ECO:0000256" key="7">
    <source>
        <dbReference type="ARBA" id="ARBA00023033"/>
    </source>
</evidence>
<keyword evidence="7" id="KW-0503">Monooxygenase</keyword>
<dbReference type="RefSeq" id="WP_090968726.1">
    <property type="nucleotide sequence ID" value="NZ_FNRT01000002.1"/>
</dbReference>
<evidence type="ECO:0000313" key="9">
    <source>
        <dbReference type="Proteomes" id="UP000198742"/>
    </source>
</evidence>
<evidence type="ECO:0000256" key="5">
    <source>
        <dbReference type="ARBA" id="ARBA00022857"/>
    </source>
</evidence>
<keyword evidence="3" id="KW-0285">Flavoprotein</keyword>
<name>A0A1H4PWH7_9ACTN</name>
<dbReference type="InterPro" id="IPR020946">
    <property type="entry name" value="Flavin_mOase-like"/>
</dbReference>
<protein>
    <submittedName>
        <fullName evidence="8">Predicted flavoprotein CzcO associated with the cation diffusion facilitator CzcD</fullName>
    </submittedName>
</protein>
<evidence type="ECO:0000256" key="6">
    <source>
        <dbReference type="ARBA" id="ARBA00023002"/>
    </source>
</evidence>
<gene>
    <name evidence="8" type="ORF">SAMN04489844_1712</name>
</gene>
<evidence type="ECO:0000313" key="8">
    <source>
        <dbReference type="EMBL" id="SEC11749.1"/>
    </source>
</evidence>
<dbReference type="GO" id="GO:0050661">
    <property type="term" value="F:NADP binding"/>
    <property type="evidence" value="ECO:0007669"/>
    <property type="project" value="InterPro"/>
</dbReference>
<reference evidence="9" key="1">
    <citation type="submission" date="2016-10" db="EMBL/GenBank/DDBJ databases">
        <authorList>
            <person name="Varghese N."/>
            <person name="Submissions S."/>
        </authorList>
    </citation>
    <scope>NUCLEOTIDE SEQUENCE [LARGE SCALE GENOMIC DNA]</scope>
    <source>
        <strain evidence="9">DSM 22017</strain>
    </source>
</reference>
<comment type="similarity">
    <text evidence="2">Belongs to the FAD-binding monooxygenase family.</text>
</comment>
<dbReference type="EMBL" id="FNRT01000002">
    <property type="protein sequence ID" value="SEC11749.1"/>
    <property type="molecule type" value="Genomic_DNA"/>
</dbReference>
<dbReference type="PANTHER" id="PTHR43872">
    <property type="entry name" value="MONOOXYGENASE, PUTATIVE (AFU_ORTHOLOGUE AFUA_8G02570)-RELATED"/>
    <property type="match status" value="1"/>
</dbReference>
<keyword evidence="4" id="KW-0274">FAD</keyword>
<dbReference type="Pfam" id="PF00743">
    <property type="entry name" value="FMO-like"/>
    <property type="match status" value="1"/>
</dbReference>
<evidence type="ECO:0000256" key="2">
    <source>
        <dbReference type="ARBA" id="ARBA00010139"/>
    </source>
</evidence>
<dbReference type="AlphaFoldDB" id="A0A1H4PWH7"/>
<proteinExistence type="inferred from homology"/>